<comment type="similarity">
    <text evidence="1">Belongs to the proline racemase family.</text>
</comment>
<keyword evidence="3" id="KW-1185">Reference proteome</keyword>
<organism evidence="2 3">
    <name type="scientific">Candidatus Promineifilum breve</name>
    <dbReference type="NCBI Taxonomy" id="1806508"/>
    <lineage>
        <taxon>Bacteria</taxon>
        <taxon>Bacillati</taxon>
        <taxon>Chloroflexota</taxon>
        <taxon>Ardenticatenia</taxon>
        <taxon>Candidatus Promineifilales</taxon>
        <taxon>Candidatus Promineifilaceae</taxon>
        <taxon>Candidatus Promineifilum</taxon>
    </lineage>
</organism>
<evidence type="ECO:0008006" key="4">
    <source>
        <dbReference type="Google" id="ProtNLM"/>
    </source>
</evidence>
<dbReference type="PIRSF" id="PIRSF029792">
    <property type="entry name" value="Pro_racemase"/>
    <property type="match status" value="1"/>
</dbReference>
<dbReference type="GO" id="GO:0047580">
    <property type="term" value="F:4-hydroxyproline epimerase activity"/>
    <property type="evidence" value="ECO:0007669"/>
    <property type="project" value="TreeGrafter"/>
</dbReference>
<dbReference type="Proteomes" id="UP000215027">
    <property type="component" value="Chromosome I"/>
</dbReference>
<evidence type="ECO:0000256" key="1">
    <source>
        <dbReference type="ARBA" id="ARBA00007529"/>
    </source>
</evidence>
<dbReference type="PANTHER" id="PTHR33442:SF1">
    <property type="entry name" value="TRANS-3-HYDROXY-L-PROLINE DEHYDRATASE"/>
    <property type="match status" value="1"/>
</dbReference>
<dbReference type="AlphaFoldDB" id="A0A160T498"/>
<dbReference type="PANTHER" id="PTHR33442">
    <property type="entry name" value="TRANS-3-HYDROXY-L-PROLINE DEHYDRATASE"/>
    <property type="match status" value="1"/>
</dbReference>
<dbReference type="SUPFAM" id="SSF54506">
    <property type="entry name" value="Diaminopimelate epimerase-like"/>
    <property type="match status" value="1"/>
</dbReference>
<proteinExistence type="inferred from homology"/>
<evidence type="ECO:0000313" key="2">
    <source>
        <dbReference type="EMBL" id="CUS04886.2"/>
    </source>
</evidence>
<name>A0A160T498_9CHLR</name>
<gene>
    <name evidence="2" type="ORF">CFX0092_A3008</name>
</gene>
<reference evidence="2" key="1">
    <citation type="submission" date="2016-01" db="EMBL/GenBank/DDBJ databases">
        <authorList>
            <person name="Mcilroy J.S."/>
            <person name="Karst M S."/>
            <person name="Albertsen M."/>
        </authorList>
    </citation>
    <scope>NUCLEOTIDE SEQUENCE</scope>
    <source>
        <strain evidence="2">Cfx-K</strain>
    </source>
</reference>
<evidence type="ECO:0000313" key="3">
    <source>
        <dbReference type="Proteomes" id="UP000215027"/>
    </source>
</evidence>
<dbReference type="KEGG" id="pbf:CFX0092_A3008"/>
<dbReference type="Gene3D" id="3.10.310.10">
    <property type="entry name" value="Diaminopimelate Epimerase, Chain A, domain 1"/>
    <property type="match status" value="2"/>
</dbReference>
<accession>A0A160T498</accession>
<dbReference type="EMBL" id="LN890655">
    <property type="protein sequence ID" value="CUS04886.2"/>
    <property type="molecule type" value="Genomic_DNA"/>
</dbReference>
<dbReference type="InterPro" id="IPR008794">
    <property type="entry name" value="Pro_racemase_fam"/>
</dbReference>
<dbReference type="RefSeq" id="WP_095044164.1">
    <property type="nucleotide sequence ID" value="NZ_LN890655.1"/>
</dbReference>
<dbReference type="OrthoDB" id="181267at2"/>
<dbReference type="SFLD" id="SFLDS00028">
    <property type="entry name" value="Proline_Racemase"/>
    <property type="match status" value="1"/>
</dbReference>
<sequence>MNWQPPADWIRITTLDAHTAGEPLRIITGGLPPIPGDTILAKRRYAQEHLDHLRRALMWEPRGHADMYGCILTEPTTPDGTLGVLFMHNEGWSTMCGHGVIGLVKVGIETGLLAAQGMQGPDRSRGAGEQGSVAAPAAIIRLDTPAGRVTAYPHYDETDRVTHVSFDNVPSFVYALDQTVDVPGLGRVRYDLAFGGAFYAYVAAEEVGVGLAPADFRQLIDLGTRIKQAVMAAGIPQHPFEPDLSLLYGVIFVGPAHDAANHSREVCVFADGEVDRSPTGTGVSGRAALHYAKGEIGLREPFVVESILGTTFSGKVVEAMTFGPYPAVVPRVSGTAYVVGRNEWFIDPGDPLGEGFLLR</sequence>
<dbReference type="Pfam" id="PF05544">
    <property type="entry name" value="Pro_racemase"/>
    <property type="match status" value="1"/>
</dbReference>
<dbReference type="FunFam" id="3.10.310.10:FF:000003">
    <property type="entry name" value="Proline racemase"/>
    <property type="match status" value="1"/>
</dbReference>
<protein>
    <recommendedName>
        <fullName evidence="4">Proline racemase</fullName>
    </recommendedName>
</protein>